<protein>
    <submittedName>
        <fullName evidence="2">Uncharacterized protein</fullName>
    </submittedName>
</protein>
<proteinExistence type="predicted"/>
<gene>
    <name evidence="2" type="ORF">BBO_01132</name>
</gene>
<dbReference type="OrthoDB" id="4755275at2759"/>
<sequence length="335" mass="36512">MEGETARLSEVSLSPNPTSRRAENAFSFPLGDLTSDREGVFAAGDDGSSDRYNNFQAGGATSEPQWATFTSDFTVLLHTPDAGPNNINELGMDSLGDYSFGSSGLLTPDQANLGGASHGSSPPHRRWSSFIKPLGVQEPLGVQGVLMTTQIINIVEDSLANKSQSLEMLLGTIQKASAALNGLIGLHHHSDNQRCLMLFPVVLHQVAELMEVGVESLDAFNWQTAAEMSGTAASNSILERLDSLNDLISSYHPATTSPHRDEDNVRRWTRRLEEGLDASLMTVGRLMELDRACWARGGQQQYRREHAGQSVGGCAHLEVLAERFHLLRRRLSELT</sequence>
<accession>A0A162I1R4</accession>
<evidence type="ECO:0000313" key="3">
    <source>
        <dbReference type="Proteomes" id="UP000076863"/>
    </source>
</evidence>
<dbReference type="AlphaFoldDB" id="A0A162I1R4"/>
<name>A0A162I1R4_9HYPO</name>
<comment type="caution">
    <text evidence="2">The sequence shown here is derived from an EMBL/GenBank/DDBJ whole genome shotgun (WGS) entry which is preliminary data.</text>
</comment>
<evidence type="ECO:0000256" key="1">
    <source>
        <dbReference type="SAM" id="MobiDB-lite"/>
    </source>
</evidence>
<dbReference type="Proteomes" id="UP000076863">
    <property type="component" value="Unassembled WGS sequence"/>
</dbReference>
<feature type="region of interest" description="Disordered" evidence="1">
    <location>
        <begin position="1"/>
        <end position="23"/>
    </location>
</feature>
<evidence type="ECO:0000313" key="2">
    <source>
        <dbReference type="EMBL" id="OAA51185.1"/>
    </source>
</evidence>
<dbReference type="EMBL" id="AZHA01000002">
    <property type="protein sequence ID" value="OAA51185.1"/>
    <property type="molecule type" value="Genomic_DNA"/>
</dbReference>
<organism evidence="2 3">
    <name type="scientific">Beauveria brongniartii RCEF 3172</name>
    <dbReference type="NCBI Taxonomy" id="1081107"/>
    <lineage>
        <taxon>Eukaryota</taxon>
        <taxon>Fungi</taxon>
        <taxon>Dikarya</taxon>
        <taxon>Ascomycota</taxon>
        <taxon>Pezizomycotina</taxon>
        <taxon>Sordariomycetes</taxon>
        <taxon>Hypocreomycetidae</taxon>
        <taxon>Hypocreales</taxon>
        <taxon>Cordycipitaceae</taxon>
        <taxon>Beauveria</taxon>
        <taxon>Beauveria brongniartii</taxon>
    </lineage>
</organism>
<reference evidence="2 3" key="1">
    <citation type="journal article" date="2016" name="Genome Biol. Evol.">
        <title>Divergent and convergent evolution of fungal pathogenicity.</title>
        <authorList>
            <person name="Shang Y."/>
            <person name="Xiao G."/>
            <person name="Zheng P."/>
            <person name="Cen K."/>
            <person name="Zhan S."/>
            <person name="Wang C."/>
        </authorList>
    </citation>
    <scope>NUCLEOTIDE SEQUENCE [LARGE SCALE GENOMIC DNA]</scope>
    <source>
        <strain evidence="2 3">RCEF 3172</strain>
    </source>
</reference>
<keyword evidence="3" id="KW-1185">Reference proteome</keyword>